<dbReference type="InterPro" id="IPR036966">
    <property type="entry name" value="CBM3_sf"/>
</dbReference>
<gene>
    <name evidence="13" type="ORF">ACFPPD_18810</name>
</gene>
<dbReference type="PANTHER" id="PTHR31490:SF90">
    <property type="entry name" value="ENDO-1,4-BETA-XYLANASE A"/>
    <property type="match status" value="1"/>
</dbReference>
<dbReference type="SMART" id="SM00060">
    <property type="entry name" value="FN3"/>
    <property type="match status" value="3"/>
</dbReference>
<dbReference type="Gene3D" id="2.60.40.710">
    <property type="entry name" value="Endoglucanase-like"/>
    <property type="match status" value="2"/>
</dbReference>
<dbReference type="InterPro" id="IPR008979">
    <property type="entry name" value="Galactose-bd-like_sf"/>
</dbReference>
<dbReference type="Pfam" id="PF00331">
    <property type="entry name" value="Glyco_hydro_10"/>
    <property type="match status" value="1"/>
</dbReference>
<dbReference type="PANTHER" id="PTHR31490">
    <property type="entry name" value="GLYCOSYL HYDROLASE"/>
    <property type="match status" value="1"/>
</dbReference>
<evidence type="ECO:0000313" key="14">
    <source>
        <dbReference type="Proteomes" id="UP001596105"/>
    </source>
</evidence>
<feature type="domain" description="Fibronectin type-III" evidence="10">
    <location>
        <begin position="865"/>
        <end position="955"/>
    </location>
</feature>
<evidence type="ECO:0000256" key="6">
    <source>
        <dbReference type="ARBA" id="ARBA00023277"/>
    </source>
</evidence>
<dbReference type="InterPro" id="IPR017853">
    <property type="entry name" value="GH"/>
</dbReference>
<dbReference type="InterPro" id="IPR001956">
    <property type="entry name" value="CBM3"/>
</dbReference>
<dbReference type="CDD" id="cd00063">
    <property type="entry name" value="FN3"/>
    <property type="match status" value="3"/>
</dbReference>
<evidence type="ECO:0000256" key="2">
    <source>
        <dbReference type="ARBA" id="ARBA00004851"/>
    </source>
</evidence>
<keyword evidence="4" id="KW-0677">Repeat</keyword>
<feature type="domain" description="Fibronectin type-III" evidence="10">
    <location>
        <begin position="525"/>
        <end position="613"/>
    </location>
</feature>
<dbReference type="Gene3D" id="2.60.120.260">
    <property type="entry name" value="Galactose-binding domain-like"/>
    <property type="match status" value="1"/>
</dbReference>
<dbReference type="Pfam" id="PF02018">
    <property type="entry name" value="CBM_4_9"/>
    <property type="match status" value="1"/>
</dbReference>
<keyword evidence="5 9" id="KW-0378">Hydrolase</keyword>
<dbReference type="Proteomes" id="UP001596105">
    <property type="component" value="Unassembled WGS sequence"/>
</dbReference>
<dbReference type="Pfam" id="PF00942">
    <property type="entry name" value="CBM_3"/>
    <property type="match status" value="2"/>
</dbReference>
<dbReference type="InterPro" id="IPR001000">
    <property type="entry name" value="GH10_dom"/>
</dbReference>
<name>A0ABW0M0R7_9BACL</name>
<dbReference type="InterPro" id="IPR044846">
    <property type="entry name" value="GH10"/>
</dbReference>
<dbReference type="PROSITE" id="PS51760">
    <property type="entry name" value="GH10_2"/>
    <property type="match status" value="1"/>
</dbReference>
<reference evidence="14" key="1">
    <citation type="journal article" date="2019" name="Int. J. Syst. Evol. Microbiol.">
        <title>The Global Catalogue of Microorganisms (GCM) 10K type strain sequencing project: providing services to taxonomists for standard genome sequencing and annotation.</title>
        <authorList>
            <consortium name="The Broad Institute Genomics Platform"/>
            <consortium name="The Broad Institute Genome Sequencing Center for Infectious Disease"/>
            <person name="Wu L."/>
            <person name="Ma J."/>
        </authorList>
    </citation>
    <scope>NUCLEOTIDE SEQUENCE [LARGE SCALE GENOMIC DNA]</scope>
    <source>
        <strain evidence="14">CCUG 57113</strain>
    </source>
</reference>
<sequence>MKHSSRFARAVTVIMLFILAGSAFLIPPVRAANTLLLQTDFEDGTAQGWVGRGAAETLAAAPEAARSGTYGLKVTGRAQSWHGPTLDVTANMTPGQTYLFSGWIKLPAGTPNTTVYMTMQRTMPDKVYYEQLYYDTAASDRWVELKAEYTLREAADQLSIYFEAPSNATTGFYLDDFRMERLPDVGPIVIEEGIPSLKDVFANDFKIGTAFSNSELATEVDRKLMIKHFGSVTPGNVLKWDSTEPQEGVFQFIESDKAVQFAVDNGQEIRGHTLIWHQQTPDWVFRDASGNLVSKAVLYQRMENHIKTVIGRYKNSVHTWDVANEVIDASQSDGLRRSLWYQIAGEEYIEKAFQFAREADPSAKLFINDYNTHESGKSQALYNLIGRLKAKGVPIDGVGHQMHIKISWPSMQEIETSIVKFADLGIDSHITELDMDIYDNSSQSYDTFPSQLAQAQASRYKQLFDIFRNHKNLISSVTFWGKDDGNTWLRSFPVIRKNWPLLFDERLQSKPAYWAVVDIPQIPAAPASLTATADNGLVDLSWTASSGAASYNVKRAATSGGPYTTIAAGVTATSYADAGLTNGTTYYYAVSAANSSGESVNSPEASATPTSSPTGNLKVEYRVGDASATDSQIKPLLRIINTGTTAVPLSQLKIRYYYTKGSTQSETYNCDYAVAGCGNLTAAFGTVAPAAAGADTYVEIGFASGAGSVSAGGNSGDIQSRINLANWSSYNEADDYSYKGTQTSYAPSAAVTLYRNGTLVWGTEPGGSTTPTAPAAPAGLTATAGNAQVALSWTASSGAASYNVKRAAANGGPYTTVAAGVEATSYADAGLTNGTTYDYVVSAVNGAGESANSAQASAKPSAPTVPAAPTGLTATAGNAQVALSWTVSSGATSYTVKRAPTSGGPFANVATGVTATSYTNTGLTNGTTYFYVVSAANSAGESANSAQVSATPSGGGGGTDTLVAQYKLNNANASDNMINATFNIKNTGTTAVNLSNVKLRYYFTKDGAAGLNFWCDYAQIGTSAVSGAFAAISPAATGADTYLEISLGSAAGSIAAGGQTGDIQVRVAKSDWTNFNEANDYSYDGTKTAYADWNKIALYENGAIAWGVTP</sequence>
<evidence type="ECO:0000256" key="1">
    <source>
        <dbReference type="ARBA" id="ARBA00000681"/>
    </source>
</evidence>
<evidence type="ECO:0000256" key="4">
    <source>
        <dbReference type="ARBA" id="ARBA00022737"/>
    </source>
</evidence>
<dbReference type="RefSeq" id="WP_209749233.1">
    <property type="nucleotide sequence ID" value="NZ_JBHSMH010000072.1"/>
</dbReference>
<evidence type="ECO:0000256" key="9">
    <source>
        <dbReference type="RuleBase" id="RU361174"/>
    </source>
</evidence>
<comment type="caution">
    <text evidence="13">The sequence shown here is derived from an EMBL/GenBank/DDBJ whole genome shotgun (WGS) entry which is preliminary data.</text>
</comment>
<comment type="pathway">
    <text evidence="2">Glycan degradation; xylan degradation.</text>
</comment>
<keyword evidence="6 9" id="KW-0119">Carbohydrate metabolism</keyword>
<accession>A0ABW0M0R7</accession>
<dbReference type="EC" id="3.2.1.8" evidence="9"/>
<dbReference type="Gene3D" id="3.20.20.80">
    <property type="entry name" value="Glycosidases"/>
    <property type="match status" value="1"/>
</dbReference>
<dbReference type="PROSITE" id="PS51172">
    <property type="entry name" value="CBM3"/>
    <property type="match status" value="2"/>
</dbReference>
<feature type="domain" description="Fibronectin type-III" evidence="10">
    <location>
        <begin position="773"/>
        <end position="864"/>
    </location>
</feature>
<dbReference type="InterPro" id="IPR003961">
    <property type="entry name" value="FN3_dom"/>
</dbReference>
<protein>
    <recommendedName>
        <fullName evidence="9">Beta-xylanase</fullName>
        <ecNumber evidence="9">3.2.1.8</ecNumber>
    </recommendedName>
</protein>
<keyword evidence="14" id="KW-1185">Reference proteome</keyword>
<evidence type="ECO:0000256" key="3">
    <source>
        <dbReference type="ARBA" id="ARBA00022651"/>
    </source>
</evidence>
<dbReference type="InterPro" id="IPR036116">
    <property type="entry name" value="FN3_sf"/>
</dbReference>
<dbReference type="PRINTS" id="PR00134">
    <property type="entry name" value="GLHYDRLASE10"/>
</dbReference>
<dbReference type="SUPFAM" id="SSF49265">
    <property type="entry name" value="Fibronectin type III"/>
    <property type="match status" value="2"/>
</dbReference>
<dbReference type="EMBL" id="JBHSMH010000072">
    <property type="protein sequence ID" value="MFC5470742.1"/>
    <property type="molecule type" value="Genomic_DNA"/>
</dbReference>
<feature type="domain" description="CBM3" evidence="11">
    <location>
        <begin position="958"/>
        <end position="1110"/>
    </location>
</feature>
<dbReference type="PROSITE" id="PS50853">
    <property type="entry name" value="FN3"/>
    <property type="match status" value="3"/>
</dbReference>
<evidence type="ECO:0000313" key="13">
    <source>
        <dbReference type="EMBL" id="MFC5470742.1"/>
    </source>
</evidence>
<dbReference type="SUPFAM" id="SSF49785">
    <property type="entry name" value="Galactose-binding domain-like"/>
    <property type="match status" value="1"/>
</dbReference>
<evidence type="ECO:0000256" key="7">
    <source>
        <dbReference type="ARBA" id="ARBA00023295"/>
    </source>
</evidence>
<dbReference type="Pfam" id="PF00041">
    <property type="entry name" value="fn3"/>
    <property type="match status" value="2"/>
</dbReference>
<dbReference type="SMART" id="SM00633">
    <property type="entry name" value="Glyco_10"/>
    <property type="match status" value="1"/>
</dbReference>
<evidence type="ECO:0000259" key="10">
    <source>
        <dbReference type="PROSITE" id="PS50853"/>
    </source>
</evidence>
<dbReference type="InterPro" id="IPR013783">
    <property type="entry name" value="Ig-like_fold"/>
</dbReference>
<evidence type="ECO:0000259" key="12">
    <source>
        <dbReference type="PROSITE" id="PS51760"/>
    </source>
</evidence>
<comment type="catalytic activity">
    <reaction evidence="1 9">
        <text>Endohydrolysis of (1-&gt;4)-beta-D-xylosidic linkages in xylans.</text>
        <dbReference type="EC" id="3.2.1.8"/>
    </reaction>
</comment>
<feature type="domain" description="GH10" evidence="12">
    <location>
        <begin position="191"/>
        <end position="519"/>
    </location>
</feature>
<keyword evidence="8 9" id="KW-0624">Polysaccharide degradation</keyword>
<evidence type="ECO:0000256" key="8">
    <source>
        <dbReference type="ARBA" id="ARBA00023326"/>
    </source>
</evidence>
<proteinExistence type="inferred from homology"/>
<organism evidence="13 14">
    <name type="scientific">Cohnella suwonensis</name>
    <dbReference type="NCBI Taxonomy" id="696072"/>
    <lineage>
        <taxon>Bacteria</taxon>
        <taxon>Bacillati</taxon>
        <taxon>Bacillota</taxon>
        <taxon>Bacilli</taxon>
        <taxon>Bacillales</taxon>
        <taxon>Paenibacillaceae</taxon>
        <taxon>Cohnella</taxon>
    </lineage>
</organism>
<dbReference type="SUPFAM" id="SSF49384">
    <property type="entry name" value="Carbohydrate-binding domain"/>
    <property type="match status" value="2"/>
</dbReference>
<dbReference type="InterPro" id="IPR003305">
    <property type="entry name" value="CenC_carb-bd"/>
</dbReference>
<dbReference type="InterPro" id="IPR008965">
    <property type="entry name" value="CBM2/CBM3_carb-bd_dom_sf"/>
</dbReference>
<comment type="similarity">
    <text evidence="9">Belongs to the glycosyl hydrolase 10 (cellulase F) family.</text>
</comment>
<evidence type="ECO:0000259" key="11">
    <source>
        <dbReference type="PROSITE" id="PS51172"/>
    </source>
</evidence>
<keyword evidence="7 9" id="KW-0326">Glycosidase</keyword>
<dbReference type="Gene3D" id="2.60.40.10">
    <property type="entry name" value="Immunoglobulins"/>
    <property type="match status" value="3"/>
</dbReference>
<keyword evidence="3" id="KW-0858">Xylan degradation</keyword>
<dbReference type="SUPFAM" id="SSF51445">
    <property type="entry name" value="(Trans)glycosidases"/>
    <property type="match status" value="1"/>
</dbReference>
<evidence type="ECO:0000256" key="5">
    <source>
        <dbReference type="ARBA" id="ARBA00022801"/>
    </source>
</evidence>
<feature type="domain" description="CBM3" evidence="11">
    <location>
        <begin position="613"/>
        <end position="766"/>
    </location>
</feature>
<dbReference type="SMART" id="SM01067">
    <property type="entry name" value="CBM_3"/>
    <property type="match status" value="2"/>
</dbReference>